<dbReference type="PANTHER" id="PTHR13789:SF147">
    <property type="entry name" value="PUTATIVE (AFU_ORTHOLOGUE AFUA_2G01950)-RELATED"/>
    <property type="match status" value="1"/>
</dbReference>
<dbReference type="InterPro" id="IPR002938">
    <property type="entry name" value="FAD-bd"/>
</dbReference>
<dbReference type="EMBL" id="ALQA01000001">
    <property type="protein sequence ID" value="EJZ12909.1"/>
    <property type="molecule type" value="Genomic_DNA"/>
</dbReference>
<organism evidence="5 6">
    <name type="scientific">Mycolicibacterium vaccae ATCC 25954</name>
    <dbReference type="NCBI Taxonomy" id="1194972"/>
    <lineage>
        <taxon>Bacteria</taxon>
        <taxon>Bacillati</taxon>
        <taxon>Actinomycetota</taxon>
        <taxon>Actinomycetes</taxon>
        <taxon>Mycobacteriales</taxon>
        <taxon>Mycobacteriaceae</taxon>
        <taxon>Mycolicibacterium</taxon>
    </lineage>
</organism>
<dbReference type="SUPFAM" id="SSF51905">
    <property type="entry name" value="FAD/NAD(P)-binding domain"/>
    <property type="match status" value="1"/>
</dbReference>
<dbReference type="Proteomes" id="UP000006072">
    <property type="component" value="Unassembled WGS sequence"/>
</dbReference>
<dbReference type="PATRIC" id="fig|1194972.3.peg.29"/>
<name>K0VNY5_MYCVA</name>
<protein>
    <submittedName>
        <fullName evidence="5">Fumarate reductase/succinate dehydrogenase flavoprotein domain-containing protein</fullName>
    </submittedName>
</protein>
<proteinExistence type="predicted"/>
<dbReference type="HOGENOM" id="CLU_009665_19_3_11"/>
<evidence type="ECO:0000259" key="4">
    <source>
        <dbReference type="Pfam" id="PF01494"/>
    </source>
</evidence>
<evidence type="ECO:0000313" key="5">
    <source>
        <dbReference type="EMBL" id="EJZ12909.1"/>
    </source>
</evidence>
<accession>K0VNY5</accession>
<keyword evidence="2" id="KW-0503">Monooxygenase</keyword>
<dbReference type="GO" id="GO:0004497">
    <property type="term" value="F:monooxygenase activity"/>
    <property type="evidence" value="ECO:0007669"/>
    <property type="project" value="UniProtKB-KW"/>
</dbReference>
<dbReference type="AlphaFoldDB" id="K0VNY5"/>
<dbReference type="InterPro" id="IPR050493">
    <property type="entry name" value="FAD-dep_Monooxygenase_BioMet"/>
</dbReference>
<evidence type="ECO:0000256" key="1">
    <source>
        <dbReference type="ARBA" id="ARBA00023002"/>
    </source>
</evidence>
<feature type="region of interest" description="Disordered" evidence="3">
    <location>
        <begin position="123"/>
        <end position="150"/>
    </location>
</feature>
<dbReference type="SUPFAM" id="SSF54373">
    <property type="entry name" value="FAD-linked reductases, C-terminal domain"/>
    <property type="match status" value="1"/>
</dbReference>
<dbReference type="PRINTS" id="PR00420">
    <property type="entry name" value="RNGMNOXGNASE"/>
</dbReference>
<evidence type="ECO:0000256" key="2">
    <source>
        <dbReference type="ARBA" id="ARBA00023033"/>
    </source>
</evidence>
<dbReference type="eggNOG" id="COG0654">
    <property type="taxonomic scope" value="Bacteria"/>
</dbReference>
<dbReference type="PANTHER" id="PTHR13789">
    <property type="entry name" value="MONOOXYGENASE"/>
    <property type="match status" value="1"/>
</dbReference>
<dbReference type="InterPro" id="IPR036188">
    <property type="entry name" value="FAD/NAD-bd_sf"/>
</dbReference>
<dbReference type="Gene3D" id="3.50.50.60">
    <property type="entry name" value="FAD/NAD(P)-binding domain"/>
    <property type="match status" value="1"/>
</dbReference>
<evidence type="ECO:0000313" key="6">
    <source>
        <dbReference type="Proteomes" id="UP000006072"/>
    </source>
</evidence>
<dbReference type="PROSITE" id="PS51257">
    <property type="entry name" value="PROKAR_LIPOPROTEIN"/>
    <property type="match status" value="1"/>
</dbReference>
<sequence>MTRATDHPTQALVVGAGIGGLSAACTLRAAGLQVTVLEQAPELGEVGTGLQIGPNASRIILRLGLADAINPHVLVTQESIRRRWEDGSLLARTELGDSAIADFGAPYWHLHRADLHAVLHRAATDPDRPGSPATVHTDSRVTEVDDSDPARPAVITADGRRFDADVVIGADGIKSCVRDAVDAPTEILSSGDMAYRTLIRGDRAGADPRTAWLLDRPAANFWLGHDHHLVVYPIRDFTALNVVAVVPVTPEVDAAGRTEEPAESMRSAYTGWDETVGALLAKSEDTVIGWALNYQTPHTNWVKGSIALLGDACHAMLPYFSQGASQAIEDAAVLAEELGGTDRHAIPAALQRYQDRRAEHAGVVQKGALGNRDLFHLPDGPDQQARDERFKAKHAESDVTFDWIYRGTPLAGDPQPTADTLAKGRS</sequence>
<dbReference type="RefSeq" id="WP_003928404.1">
    <property type="nucleotide sequence ID" value="NZ_JH814683.1"/>
</dbReference>
<keyword evidence="6" id="KW-1185">Reference proteome</keyword>
<dbReference type="GO" id="GO:0071949">
    <property type="term" value="F:FAD binding"/>
    <property type="evidence" value="ECO:0007669"/>
    <property type="project" value="InterPro"/>
</dbReference>
<comment type="caution">
    <text evidence="5">The sequence shown here is derived from an EMBL/GenBank/DDBJ whole genome shotgun (WGS) entry which is preliminary data.</text>
</comment>
<reference evidence="5 6" key="1">
    <citation type="journal article" date="2012" name="J. Bacteriol.">
        <title>Complete Genome Sequence of Mycobacterium vaccae Type Strain ATCC 25954.</title>
        <authorList>
            <person name="Ho Y.S."/>
            <person name="Adroub S.A."/>
            <person name="Abadi M."/>
            <person name="Al Alwan B."/>
            <person name="Alkhateeb R."/>
            <person name="Gao G."/>
            <person name="Ragab A."/>
            <person name="Ali S."/>
            <person name="van Soolingen D."/>
            <person name="Bitter W."/>
            <person name="Pain A."/>
            <person name="Abdallah A.M."/>
        </authorList>
    </citation>
    <scope>NUCLEOTIDE SEQUENCE [LARGE SCALE GENOMIC DNA]</scope>
    <source>
        <strain evidence="5 6">ATCC 25954</strain>
    </source>
</reference>
<keyword evidence="1" id="KW-0560">Oxidoreductase</keyword>
<evidence type="ECO:0000256" key="3">
    <source>
        <dbReference type="SAM" id="MobiDB-lite"/>
    </source>
</evidence>
<dbReference type="Pfam" id="PF01494">
    <property type="entry name" value="FAD_binding_3"/>
    <property type="match status" value="1"/>
</dbReference>
<feature type="region of interest" description="Disordered" evidence="3">
    <location>
        <begin position="406"/>
        <end position="426"/>
    </location>
</feature>
<gene>
    <name evidence="5" type="ORF">MVAC_00135</name>
</gene>
<feature type="domain" description="FAD-binding" evidence="4">
    <location>
        <begin position="9"/>
        <end position="362"/>
    </location>
</feature>